<reference evidence="1 2" key="1">
    <citation type="submission" date="2016-10" db="EMBL/GenBank/DDBJ databases">
        <authorList>
            <person name="de Groot N.N."/>
        </authorList>
    </citation>
    <scope>NUCLEOTIDE SEQUENCE [LARGE SCALE GENOMIC DNA]</scope>
    <source>
        <strain evidence="1 2">DSM 45514</strain>
    </source>
</reference>
<accession>A0A1G6J214</accession>
<dbReference type="SUPFAM" id="SSF103007">
    <property type="entry name" value="Hypothetical protein TT1725"/>
    <property type="match status" value="1"/>
</dbReference>
<evidence type="ECO:0000313" key="1">
    <source>
        <dbReference type="EMBL" id="SDC12385.1"/>
    </source>
</evidence>
<dbReference type="PANTHER" id="PTHR36441:SF1">
    <property type="entry name" value="DUF503 DOMAIN-CONTAINING PROTEIN"/>
    <property type="match status" value="1"/>
</dbReference>
<dbReference type="Pfam" id="PF04456">
    <property type="entry name" value="DUF503"/>
    <property type="match status" value="1"/>
</dbReference>
<sequence length="93" mass="10403">MHIGLLDCRCLLPGATSLKDKRRAVKSGLSRIRHRLNLSVAEVGAQDNRRWAELAVAGVGSDRRIVEKELQEAMRLLESVHDLEIVDAEISFL</sequence>
<evidence type="ECO:0008006" key="3">
    <source>
        <dbReference type="Google" id="ProtNLM"/>
    </source>
</evidence>
<dbReference type="STRING" id="1236220.SAMN04488112_103132"/>
<organism evidence="1 2">
    <name type="scientific">Melghirimyces thermohalophilus</name>
    <dbReference type="NCBI Taxonomy" id="1236220"/>
    <lineage>
        <taxon>Bacteria</taxon>
        <taxon>Bacillati</taxon>
        <taxon>Bacillota</taxon>
        <taxon>Bacilli</taxon>
        <taxon>Bacillales</taxon>
        <taxon>Thermoactinomycetaceae</taxon>
        <taxon>Melghirimyces</taxon>
    </lineage>
</organism>
<dbReference type="PANTHER" id="PTHR36441">
    <property type="entry name" value="HYPOTHETICAL CYTOSOLIC PROTEIN"/>
    <property type="match status" value="1"/>
</dbReference>
<dbReference type="AlphaFoldDB" id="A0A1G6J214"/>
<dbReference type="Gene3D" id="3.30.70.1120">
    <property type="entry name" value="TT1725-like"/>
    <property type="match status" value="1"/>
</dbReference>
<dbReference type="OrthoDB" id="9809023at2"/>
<evidence type="ECO:0000313" key="2">
    <source>
        <dbReference type="Proteomes" id="UP000199387"/>
    </source>
</evidence>
<keyword evidence="2" id="KW-1185">Reference proteome</keyword>
<dbReference type="RefSeq" id="WP_091566559.1">
    <property type="nucleotide sequence ID" value="NZ_FMZA01000003.1"/>
</dbReference>
<name>A0A1G6J214_9BACL</name>
<gene>
    <name evidence="1" type="ORF">SAMN04488112_103132</name>
</gene>
<dbReference type="InterPro" id="IPR036746">
    <property type="entry name" value="TT1725-like_sf"/>
</dbReference>
<dbReference type="InterPro" id="IPR007546">
    <property type="entry name" value="DUF503"/>
</dbReference>
<protein>
    <recommendedName>
        <fullName evidence="3">YlxP-like protein</fullName>
    </recommendedName>
</protein>
<dbReference type="EMBL" id="FMZA01000003">
    <property type="protein sequence ID" value="SDC12385.1"/>
    <property type="molecule type" value="Genomic_DNA"/>
</dbReference>
<dbReference type="Proteomes" id="UP000199387">
    <property type="component" value="Unassembled WGS sequence"/>
</dbReference>
<proteinExistence type="predicted"/>